<evidence type="ECO:0000256" key="5">
    <source>
        <dbReference type="ARBA" id="ARBA00022519"/>
    </source>
</evidence>
<keyword evidence="11" id="KW-0830">Ubiquinone</keyword>
<evidence type="ECO:0000313" key="13">
    <source>
        <dbReference type="Proteomes" id="UP000192906"/>
    </source>
</evidence>
<evidence type="ECO:0000256" key="6">
    <source>
        <dbReference type="ARBA" id="ARBA00022692"/>
    </source>
</evidence>
<dbReference type="GO" id="GO:0042773">
    <property type="term" value="P:ATP synthesis coupled electron transport"/>
    <property type="evidence" value="ECO:0007669"/>
    <property type="project" value="InterPro"/>
</dbReference>
<keyword evidence="6 11" id="KW-0812">Transmembrane</keyword>
<gene>
    <name evidence="11" type="primary">nuoK</name>
    <name evidence="12" type="ORF">SAMN06295933_1775</name>
</gene>
<dbReference type="Pfam" id="PF00420">
    <property type="entry name" value="Oxidored_q2"/>
    <property type="match status" value="1"/>
</dbReference>
<evidence type="ECO:0000313" key="12">
    <source>
        <dbReference type="EMBL" id="SMF13582.1"/>
    </source>
</evidence>
<dbReference type="EMBL" id="FWZU01000003">
    <property type="protein sequence ID" value="SMF13582.1"/>
    <property type="molecule type" value="Genomic_DNA"/>
</dbReference>
<dbReference type="GO" id="GO:0048038">
    <property type="term" value="F:quinone binding"/>
    <property type="evidence" value="ECO:0007669"/>
    <property type="project" value="UniProtKB-KW"/>
</dbReference>
<keyword evidence="11" id="KW-0520">NAD</keyword>
<keyword evidence="9 11" id="KW-1133">Transmembrane helix</keyword>
<feature type="transmembrane region" description="Helical" evidence="11">
    <location>
        <begin position="32"/>
        <end position="55"/>
    </location>
</feature>
<feature type="transmembrane region" description="Helical" evidence="11">
    <location>
        <begin position="61"/>
        <end position="82"/>
    </location>
</feature>
<dbReference type="Proteomes" id="UP000192906">
    <property type="component" value="Unassembled WGS sequence"/>
</dbReference>
<evidence type="ECO:0000256" key="8">
    <source>
        <dbReference type="ARBA" id="ARBA00022967"/>
    </source>
</evidence>
<comment type="similarity">
    <text evidence="3 11">Belongs to the complex I subunit 4L family.</text>
</comment>
<comment type="subcellular location">
    <subcellularLocation>
        <location evidence="11">Cell membrane</location>
        <topology evidence="11">Multi-pass membrane protein</topology>
    </subcellularLocation>
    <subcellularLocation>
        <location evidence="2">Membrane</location>
        <topology evidence="2">Multi-pass membrane protein</topology>
    </subcellularLocation>
</comment>
<dbReference type="FunFam" id="1.10.287.3510:FF:000001">
    <property type="entry name" value="NADH-quinone oxidoreductase subunit K"/>
    <property type="match status" value="1"/>
</dbReference>
<evidence type="ECO:0000256" key="2">
    <source>
        <dbReference type="ARBA" id="ARBA00004141"/>
    </source>
</evidence>
<comment type="function">
    <text evidence="1 11">NDH-1 shuttles electrons from NADH, via FMN and iron-sulfur (Fe-S) centers, to quinones in the respiratory chain. The immediate electron acceptor for the enzyme in this species is believed to be ubiquinone. Couples the redox reaction to proton translocation (for every two electrons transferred, four hydrogen ions are translocated across the cytoplasmic membrane), and thus conserves the redox energy in a proton gradient.</text>
</comment>
<dbReference type="Gene3D" id="1.10.287.3510">
    <property type="match status" value="1"/>
</dbReference>
<keyword evidence="13" id="KW-1185">Reference proteome</keyword>
<accession>A0A1X7DDN0</accession>
<keyword evidence="4 11" id="KW-0813">Transport</keyword>
<evidence type="ECO:0000256" key="1">
    <source>
        <dbReference type="ARBA" id="ARBA00002378"/>
    </source>
</evidence>
<dbReference type="OrthoDB" id="9810120at2"/>
<keyword evidence="11" id="KW-1003">Cell membrane</keyword>
<proteinExistence type="inferred from homology"/>
<dbReference type="NCBIfam" id="NF004320">
    <property type="entry name" value="PRK05715.1-2"/>
    <property type="match status" value="1"/>
</dbReference>
<dbReference type="AlphaFoldDB" id="A0A1X7DDN0"/>
<organism evidence="12 13">
    <name type="scientific">Desulfovibrio gilichinskyi</name>
    <dbReference type="NCBI Taxonomy" id="1519643"/>
    <lineage>
        <taxon>Bacteria</taxon>
        <taxon>Pseudomonadati</taxon>
        <taxon>Thermodesulfobacteriota</taxon>
        <taxon>Desulfovibrionia</taxon>
        <taxon>Desulfovibrionales</taxon>
        <taxon>Desulfovibrionaceae</taxon>
        <taxon>Desulfovibrio</taxon>
    </lineage>
</organism>
<dbReference type="PANTHER" id="PTHR11434">
    <property type="entry name" value="NADH-UBIQUINONE OXIDOREDUCTASE SUBUNIT ND4L"/>
    <property type="match status" value="1"/>
</dbReference>
<keyword evidence="7 11" id="KW-0874">Quinone</keyword>
<dbReference type="STRING" id="1519643.SAMN06295933_1775"/>
<evidence type="ECO:0000256" key="10">
    <source>
        <dbReference type="ARBA" id="ARBA00023136"/>
    </source>
</evidence>
<evidence type="ECO:0000256" key="3">
    <source>
        <dbReference type="ARBA" id="ARBA00010519"/>
    </source>
</evidence>
<dbReference type="InterPro" id="IPR039428">
    <property type="entry name" value="NUOK/Mnh_C1-like"/>
</dbReference>
<dbReference type="GO" id="GO:0005886">
    <property type="term" value="C:plasma membrane"/>
    <property type="evidence" value="ECO:0007669"/>
    <property type="project" value="UniProtKB-SubCell"/>
</dbReference>
<evidence type="ECO:0000256" key="4">
    <source>
        <dbReference type="ARBA" id="ARBA00022448"/>
    </source>
</evidence>
<keyword evidence="10 11" id="KW-0472">Membrane</keyword>
<dbReference type="GO" id="GO:0030964">
    <property type="term" value="C:NADH dehydrogenase complex"/>
    <property type="evidence" value="ECO:0007669"/>
    <property type="project" value="TreeGrafter"/>
</dbReference>
<protein>
    <recommendedName>
        <fullName evidence="11">NADH-quinone oxidoreductase subunit K</fullName>
        <ecNumber evidence="11">7.1.1.-</ecNumber>
    </recommendedName>
    <alternativeName>
        <fullName evidence="11">NADH dehydrogenase I subunit K</fullName>
    </alternativeName>
    <alternativeName>
        <fullName evidence="11">NDH-1 subunit K</fullName>
    </alternativeName>
</protein>
<evidence type="ECO:0000256" key="7">
    <source>
        <dbReference type="ARBA" id="ARBA00022719"/>
    </source>
</evidence>
<keyword evidence="5" id="KW-0997">Cell inner membrane</keyword>
<comment type="catalytic activity">
    <reaction evidence="11">
        <text>a quinone + NADH + 5 H(+)(in) = a quinol + NAD(+) + 4 H(+)(out)</text>
        <dbReference type="Rhea" id="RHEA:57888"/>
        <dbReference type="ChEBI" id="CHEBI:15378"/>
        <dbReference type="ChEBI" id="CHEBI:24646"/>
        <dbReference type="ChEBI" id="CHEBI:57540"/>
        <dbReference type="ChEBI" id="CHEBI:57945"/>
        <dbReference type="ChEBI" id="CHEBI:132124"/>
    </reaction>
</comment>
<dbReference type="GO" id="GO:0050136">
    <property type="term" value="F:NADH dehydrogenase (quinone) (non-electrogenic) activity"/>
    <property type="evidence" value="ECO:0007669"/>
    <property type="project" value="UniProtKB-UniRule"/>
</dbReference>
<reference evidence="13" key="1">
    <citation type="submission" date="2017-04" db="EMBL/GenBank/DDBJ databases">
        <authorList>
            <person name="Varghese N."/>
            <person name="Submissions S."/>
        </authorList>
    </citation>
    <scope>NUCLEOTIDE SEQUENCE [LARGE SCALE GENOMIC DNA]</scope>
    <source>
        <strain evidence="13">K3S</strain>
    </source>
</reference>
<dbReference type="EC" id="7.1.1.-" evidence="11"/>
<comment type="subunit">
    <text evidence="11">NDH-1 is composed of 14 different subunits. Subunits NuoA, H, J, K, L, M, N constitute the membrane sector of the complex.</text>
</comment>
<dbReference type="HAMAP" id="MF_01456">
    <property type="entry name" value="NDH1_NuoK"/>
    <property type="match status" value="1"/>
</dbReference>
<evidence type="ECO:0000256" key="11">
    <source>
        <dbReference type="HAMAP-Rule" id="MF_01456"/>
    </source>
</evidence>
<name>A0A1X7DDN0_9BACT</name>
<feature type="transmembrane region" description="Helical" evidence="11">
    <location>
        <begin position="6"/>
        <end position="25"/>
    </location>
</feature>
<evidence type="ECO:0000256" key="9">
    <source>
        <dbReference type="ARBA" id="ARBA00022989"/>
    </source>
</evidence>
<dbReference type="RefSeq" id="WP_085101387.1">
    <property type="nucleotide sequence ID" value="NZ_FWZU01000003.1"/>
</dbReference>
<sequence>MIVPLEHILLFAAMLFFIGLVTVVARRNLIMILLGVEVMLNAAGVVFVAASLRWWDISGQGMVLFIMGVAAAEIAVGLTLVFRVWRKNKSLNPDSLKTFKE</sequence>
<dbReference type="InterPro" id="IPR001133">
    <property type="entry name" value="NADH_UbQ_OxRdtase_chain4L/K"/>
</dbReference>
<dbReference type="PANTHER" id="PTHR11434:SF16">
    <property type="entry name" value="NADH-UBIQUINONE OXIDOREDUCTASE CHAIN 4L"/>
    <property type="match status" value="1"/>
</dbReference>
<keyword evidence="8 11" id="KW-1278">Translocase</keyword>